<dbReference type="Proteomes" id="UP001642409">
    <property type="component" value="Unassembled WGS sequence"/>
</dbReference>
<dbReference type="AlphaFoldDB" id="A0AA86VQ94"/>
<evidence type="ECO:0000313" key="5">
    <source>
        <dbReference type="Proteomes" id="UP001642409"/>
    </source>
</evidence>
<evidence type="ECO:0000313" key="3">
    <source>
        <dbReference type="EMBL" id="CAL6044805.1"/>
    </source>
</evidence>
<reference evidence="2" key="1">
    <citation type="submission" date="2023-06" db="EMBL/GenBank/DDBJ databases">
        <authorList>
            <person name="Kurt Z."/>
        </authorList>
    </citation>
    <scope>NUCLEOTIDE SEQUENCE</scope>
</reference>
<evidence type="ECO:0000313" key="1">
    <source>
        <dbReference type="EMBL" id="CAI9973255.1"/>
    </source>
</evidence>
<accession>A0AA86VQ94</accession>
<dbReference type="EMBL" id="CATOUU010001119">
    <property type="protein sequence ID" value="CAI9973255.1"/>
    <property type="molecule type" value="Genomic_DNA"/>
</dbReference>
<sequence length="106" mass="12301">MKVSVSKKFVIPVVLQQIWQSETPPISRCGSVCLQDDREIVEAQENTASLIKAELDRLQSMNNKADQIDKCLQRVSRNIDKLKYNQNNIYCYLRKQKQCKIGNNEQ</sequence>
<gene>
    <name evidence="3" type="ORF">HINF_LOCUS40736</name>
    <name evidence="4" type="ORF">HINF_LOCUS40739</name>
    <name evidence="1" type="ORF">HINF_LOCUS60900</name>
    <name evidence="2" type="ORF">HINF_LOCUS60903</name>
</gene>
<reference evidence="3 5" key="2">
    <citation type="submission" date="2024-07" db="EMBL/GenBank/DDBJ databases">
        <authorList>
            <person name="Akdeniz Z."/>
        </authorList>
    </citation>
    <scope>NUCLEOTIDE SEQUENCE [LARGE SCALE GENOMIC DNA]</scope>
</reference>
<name>A0AA86VQ94_9EUKA</name>
<dbReference type="EMBL" id="CAXDID020000161">
    <property type="protein sequence ID" value="CAL6044805.1"/>
    <property type="molecule type" value="Genomic_DNA"/>
</dbReference>
<evidence type="ECO:0000313" key="2">
    <source>
        <dbReference type="EMBL" id="CAI9973258.1"/>
    </source>
</evidence>
<evidence type="ECO:0000313" key="4">
    <source>
        <dbReference type="EMBL" id="CAL6044811.1"/>
    </source>
</evidence>
<dbReference type="EMBL" id="CATOUU010001119">
    <property type="protein sequence ID" value="CAI9973258.1"/>
    <property type="molecule type" value="Genomic_DNA"/>
</dbReference>
<comment type="caution">
    <text evidence="2">The sequence shown here is derived from an EMBL/GenBank/DDBJ whole genome shotgun (WGS) entry which is preliminary data.</text>
</comment>
<dbReference type="EMBL" id="CAXDID020000161">
    <property type="protein sequence ID" value="CAL6044811.1"/>
    <property type="molecule type" value="Genomic_DNA"/>
</dbReference>
<keyword evidence="5" id="KW-1185">Reference proteome</keyword>
<proteinExistence type="predicted"/>
<organism evidence="2">
    <name type="scientific">Hexamita inflata</name>
    <dbReference type="NCBI Taxonomy" id="28002"/>
    <lineage>
        <taxon>Eukaryota</taxon>
        <taxon>Metamonada</taxon>
        <taxon>Diplomonadida</taxon>
        <taxon>Hexamitidae</taxon>
        <taxon>Hexamitinae</taxon>
        <taxon>Hexamita</taxon>
    </lineage>
</organism>
<protein>
    <submittedName>
        <fullName evidence="3">Hypothetical_protein</fullName>
    </submittedName>
</protein>